<dbReference type="PANTHER" id="PTHR43667:SF2">
    <property type="entry name" value="FATTY ACID C-METHYL TRANSFERASE"/>
    <property type="match status" value="1"/>
</dbReference>
<evidence type="ECO:0000313" key="2">
    <source>
        <dbReference type="Proteomes" id="UP001213000"/>
    </source>
</evidence>
<dbReference type="PANTHER" id="PTHR43667">
    <property type="entry name" value="CYCLOPROPANE-FATTY-ACYL-PHOSPHOLIPID SYNTHASE"/>
    <property type="match status" value="1"/>
</dbReference>
<dbReference type="EMBL" id="JANIEX010000243">
    <property type="protein sequence ID" value="KAJ3570329.1"/>
    <property type="molecule type" value="Genomic_DNA"/>
</dbReference>
<proteinExistence type="predicted"/>
<accession>A0AAD5YST2</accession>
<evidence type="ECO:0008006" key="3">
    <source>
        <dbReference type="Google" id="ProtNLM"/>
    </source>
</evidence>
<protein>
    <recommendedName>
        <fullName evidence="3">Cyclopropane-fatty-acyl-phospholipid synthase</fullName>
    </recommendedName>
</protein>
<dbReference type="InterPro" id="IPR050723">
    <property type="entry name" value="CFA/CMAS"/>
</dbReference>
<dbReference type="Gene3D" id="3.40.50.150">
    <property type="entry name" value="Vaccinia Virus protein VP39"/>
    <property type="match status" value="1"/>
</dbReference>
<dbReference type="InterPro" id="IPR029063">
    <property type="entry name" value="SAM-dependent_MTases_sf"/>
</dbReference>
<dbReference type="Proteomes" id="UP001213000">
    <property type="component" value="Unassembled WGS sequence"/>
</dbReference>
<gene>
    <name evidence="1" type="ORF">NP233_g4483</name>
</gene>
<dbReference type="AlphaFoldDB" id="A0AAD5YST2"/>
<organism evidence="1 2">
    <name type="scientific">Leucocoprinus birnbaumii</name>
    <dbReference type="NCBI Taxonomy" id="56174"/>
    <lineage>
        <taxon>Eukaryota</taxon>
        <taxon>Fungi</taxon>
        <taxon>Dikarya</taxon>
        <taxon>Basidiomycota</taxon>
        <taxon>Agaricomycotina</taxon>
        <taxon>Agaricomycetes</taxon>
        <taxon>Agaricomycetidae</taxon>
        <taxon>Agaricales</taxon>
        <taxon>Agaricineae</taxon>
        <taxon>Agaricaceae</taxon>
        <taxon>Leucocoprinus</taxon>
    </lineage>
</organism>
<sequence length="411" mass="46533">MWSTLTSSTVQRSWGILTSYAESTVVSLLQKITVGQLRVITLSNAYTFPLGSRADHAHEDSSLNAELRVLNDMFWIRLYLWVLHFAPNVIIDIAFTRITSCHVEQDTKKLDTSAVSDELYEAQMRKLDFIIRKAQIKEGCRVLDIGSGWGSLAIRIAQKIPGTIIDAITLSSEQLDLARERIEATGLSDRIRVHLMDYRCLPCEWAGVFDRVISLGMMEHVGEGNYKTYWGVIDWALKKETGVGVVQVSTTPEGRWASHRNSPSFIQKWPSFVIQFSTNQAHGPTLLVFPGGTLPPLTTALETLRSGSNGGLIVDSIHNVGPHYAKTLREWRRRFDRQFNDDIVPALRAEYPTTMGDGCGEQAKKEIDVFRRKWIYYFSYCEVGFKMRFMGDHIITFTRAGYTDFVCDLSA</sequence>
<dbReference type="SUPFAM" id="SSF53335">
    <property type="entry name" value="S-adenosyl-L-methionine-dependent methyltransferases"/>
    <property type="match status" value="1"/>
</dbReference>
<name>A0AAD5YST2_9AGAR</name>
<keyword evidence="2" id="KW-1185">Reference proteome</keyword>
<dbReference type="CDD" id="cd02440">
    <property type="entry name" value="AdoMet_MTases"/>
    <property type="match status" value="1"/>
</dbReference>
<evidence type="ECO:0000313" key="1">
    <source>
        <dbReference type="EMBL" id="KAJ3570329.1"/>
    </source>
</evidence>
<dbReference type="Pfam" id="PF02353">
    <property type="entry name" value="CMAS"/>
    <property type="match status" value="1"/>
</dbReference>
<comment type="caution">
    <text evidence="1">The sequence shown here is derived from an EMBL/GenBank/DDBJ whole genome shotgun (WGS) entry which is preliminary data.</text>
</comment>
<reference evidence="1" key="1">
    <citation type="submission" date="2022-07" db="EMBL/GenBank/DDBJ databases">
        <title>Genome Sequence of Leucocoprinus birnbaumii.</title>
        <authorList>
            <person name="Buettner E."/>
        </authorList>
    </citation>
    <scope>NUCLEOTIDE SEQUENCE</scope>
    <source>
        <strain evidence="1">VT141</strain>
    </source>
</reference>